<keyword evidence="4" id="KW-1185">Reference proteome</keyword>
<evidence type="ECO:0000313" key="3">
    <source>
        <dbReference type="EMBL" id="KEY67559.1"/>
    </source>
</evidence>
<evidence type="ECO:0000256" key="1">
    <source>
        <dbReference type="SAM" id="MobiDB-lite"/>
    </source>
</evidence>
<sequence length="159" mass="17490">MKAIFWLILTCSAVSAACTAPSTAPSTVPSTAAYTAADESPSPNSARQDRCTAAEVDRLLFEVDMKEFSRARDSQSPSCFDWSSNECSWSPDMPAGFNFIPSCRRHDFGYQNAGLHGGLAEARRSRIDDLFKMDLQNECVKYYLKAALCVVEGGDHNKM</sequence>
<keyword evidence="2" id="KW-0732">Signal</keyword>
<dbReference type="InterPro" id="IPR036444">
    <property type="entry name" value="PLipase_A2_dom_sf"/>
</dbReference>
<protein>
    <submittedName>
        <fullName evidence="3">Uncharacterized protein</fullName>
    </submittedName>
</protein>
<feature type="compositionally biased region" description="Low complexity" evidence="1">
    <location>
        <begin position="21"/>
        <end position="37"/>
    </location>
</feature>
<dbReference type="PROSITE" id="PS51257">
    <property type="entry name" value="PROKAR_LIPOPROTEIN"/>
    <property type="match status" value="1"/>
</dbReference>
<dbReference type="Proteomes" id="UP000028045">
    <property type="component" value="Unassembled WGS sequence"/>
</dbReference>
<evidence type="ECO:0000256" key="2">
    <source>
        <dbReference type="SAM" id="SignalP"/>
    </source>
</evidence>
<dbReference type="GO" id="GO:0050482">
    <property type="term" value="P:arachidonate secretion"/>
    <property type="evidence" value="ECO:0007669"/>
    <property type="project" value="InterPro"/>
</dbReference>
<evidence type="ECO:0000313" key="4">
    <source>
        <dbReference type="Proteomes" id="UP000028045"/>
    </source>
</evidence>
<dbReference type="AlphaFoldDB" id="A0A084AQI0"/>
<gene>
    <name evidence="3" type="ORF">S7711_10018</name>
</gene>
<dbReference type="OrthoDB" id="5120271at2759"/>
<dbReference type="EMBL" id="KL648613">
    <property type="protein sequence ID" value="KEY67559.1"/>
    <property type="molecule type" value="Genomic_DNA"/>
</dbReference>
<dbReference type="InterPro" id="IPR015141">
    <property type="entry name" value="PLipase_A2_prok/fun"/>
</dbReference>
<name>A0A084AQI0_STACB</name>
<feature type="signal peptide" evidence="2">
    <location>
        <begin position="1"/>
        <end position="16"/>
    </location>
</feature>
<dbReference type="Pfam" id="PF09056">
    <property type="entry name" value="Phospholip_A2_3"/>
    <property type="match status" value="1"/>
</dbReference>
<feature type="region of interest" description="Disordered" evidence="1">
    <location>
        <begin position="21"/>
        <end position="50"/>
    </location>
</feature>
<organism evidence="3 4">
    <name type="scientific">Stachybotrys chartarum (strain CBS 109288 / IBT 7711)</name>
    <name type="common">Toxic black mold</name>
    <name type="synonym">Stilbospora chartarum</name>
    <dbReference type="NCBI Taxonomy" id="1280523"/>
    <lineage>
        <taxon>Eukaryota</taxon>
        <taxon>Fungi</taxon>
        <taxon>Dikarya</taxon>
        <taxon>Ascomycota</taxon>
        <taxon>Pezizomycotina</taxon>
        <taxon>Sordariomycetes</taxon>
        <taxon>Hypocreomycetidae</taxon>
        <taxon>Hypocreales</taxon>
        <taxon>Stachybotryaceae</taxon>
        <taxon>Stachybotrys</taxon>
    </lineage>
</organism>
<dbReference type="GO" id="GO:0006644">
    <property type="term" value="P:phospholipid metabolic process"/>
    <property type="evidence" value="ECO:0007669"/>
    <property type="project" value="InterPro"/>
</dbReference>
<dbReference type="Gene3D" id="1.20.90.10">
    <property type="entry name" value="Phospholipase A2 domain"/>
    <property type="match status" value="1"/>
</dbReference>
<accession>A0A084AQI0</accession>
<dbReference type="GO" id="GO:0004623">
    <property type="term" value="F:phospholipase A2 activity"/>
    <property type="evidence" value="ECO:0007669"/>
    <property type="project" value="InterPro"/>
</dbReference>
<feature type="chain" id="PRO_5001771211" evidence="2">
    <location>
        <begin position="17"/>
        <end position="159"/>
    </location>
</feature>
<proteinExistence type="predicted"/>
<reference evidence="3 4" key="1">
    <citation type="journal article" date="2014" name="BMC Genomics">
        <title>Comparative genome sequencing reveals chemotype-specific gene clusters in the toxigenic black mold Stachybotrys.</title>
        <authorList>
            <person name="Semeiks J."/>
            <person name="Borek D."/>
            <person name="Otwinowski Z."/>
            <person name="Grishin N.V."/>
        </authorList>
    </citation>
    <scope>NUCLEOTIDE SEQUENCE [LARGE SCALE GENOMIC DNA]</scope>
    <source>
        <strain evidence="4">CBS 109288 / IBT 7711</strain>
    </source>
</reference>
<dbReference type="SUPFAM" id="SSF48619">
    <property type="entry name" value="Phospholipase A2, PLA2"/>
    <property type="match status" value="1"/>
</dbReference>
<dbReference type="HOGENOM" id="CLU_1661938_0_0_1"/>